<evidence type="ECO:0000313" key="5">
    <source>
        <dbReference type="Proteomes" id="UP000614047"/>
    </source>
</evidence>
<reference evidence="4" key="1">
    <citation type="submission" date="2020-11" db="EMBL/GenBank/DDBJ databases">
        <title>Sequencing the genomes of 1000 actinobacteria strains.</title>
        <authorList>
            <person name="Klenk H.-P."/>
        </authorList>
    </citation>
    <scope>NUCLEOTIDE SEQUENCE</scope>
    <source>
        <strain evidence="4">DSM 43175</strain>
    </source>
</reference>
<feature type="short sequence motif" description="Histidine triad motif" evidence="1">
    <location>
        <begin position="123"/>
        <end position="127"/>
    </location>
</feature>
<feature type="compositionally biased region" description="Basic and acidic residues" evidence="2">
    <location>
        <begin position="251"/>
        <end position="270"/>
    </location>
</feature>
<feature type="compositionally biased region" description="Polar residues" evidence="2">
    <location>
        <begin position="274"/>
        <end position="293"/>
    </location>
</feature>
<name>A0A931DLH6_9ACTN</name>
<proteinExistence type="predicted"/>
<dbReference type="Pfam" id="PF04677">
    <property type="entry name" value="CwfJ_C_1"/>
    <property type="match status" value="1"/>
</dbReference>
<dbReference type="Proteomes" id="UP000614047">
    <property type="component" value="Unassembled WGS sequence"/>
</dbReference>
<dbReference type="Gene3D" id="3.30.428.10">
    <property type="entry name" value="HIT-like"/>
    <property type="match status" value="1"/>
</dbReference>
<dbReference type="AlphaFoldDB" id="A0A931DLH6"/>
<dbReference type="PROSITE" id="PS51084">
    <property type="entry name" value="HIT_2"/>
    <property type="match status" value="1"/>
</dbReference>
<dbReference type="EMBL" id="JADOUA010000001">
    <property type="protein sequence ID" value="MBG6090237.1"/>
    <property type="molecule type" value="Genomic_DNA"/>
</dbReference>
<dbReference type="RefSeq" id="WP_197012723.1">
    <property type="nucleotide sequence ID" value="NZ_BAABES010000032.1"/>
</dbReference>
<sequence length="293" mass="32153">MARQETPRAAGAEKGERDCVLCPPLRFRLNEMADLPGESAVLADDGGLFLMPDLAPLADGHVLLVTALHHQCAGAFEEELWERAWRWRHRVGRIYRAAYGREDLVMFEHGPGTPQGGGACVDHAHWHLLPHSSGGGMRALLEERGLGGRAATWESVREYFRTGRSYLLLEEEGAVTVHPGEGVPSQYLRWAAKKALGAQQGAAHDPETQSWRWQEVFGLPASRARFLRTLERLRAAMAQDEAEDEAEAEDELRGDPEGGPDEGGHRDARAAAHQKSSPAASRSPNPIRSTPSP</sequence>
<keyword evidence="5" id="KW-1185">Reference proteome</keyword>
<dbReference type="GO" id="GO:0016787">
    <property type="term" value="F:hydrolase activity"/>
    <property type="evidence" value="ECO:0007669"/>
    <property type="project" value="UniProtKB-KW"/>
</dbReference>
<dbReference type="InterPro" id="IPR006768">
    <property type="entry name" value="Cwf19-like_C_dom-1"/>
</dbReference>
<evidence type="ECO:0000259" key="3">
    <source>
        <dbReference type="PROSITE" id="PS51084"/>
    </source>
</evidence>
<dbReference type="InterPro" id="IPR036265">
    <property type="entry name" value="HIT-like_sf"/>
</dbReference>
<feature type="domain" description="HIT" evidence="3">
    <location>
        <begin position="28"/>
        <end position="138"/>
    </location>
</feature>
<evidence type="ECO:0000313" key="4">
    <source>
        <dbReference type="EMBL" id="MBG6090237.1"/>
    </source>
</evidence>
<accession>A0A931DLH6</accession>
<feature type="compositionally biased region" description="Acidic residues" evidence="2">
    <location>
        <begin position="240"/>
        <end position="250"/>
    </location>
</feature>
<protein>
    <submittedName>
        <fullName evidence="4">Diadenosine tetraphosphate (Ap4A) HIT family hydrolase</fullName>
    </submittedName>
</protein>
<evidence type="ECO:0000256" key="2">
    <source>
        <dbReference type="SAM" id="MobiDB-lite"/>
    </source>
</evidence>
<dbReference type="SUPFAM" id="SSF54197">
    <property type="entry name" value="HIT-like"/>
    <property type="match status" value="1"/>
</dbReference>
<keyword evidence="4" id="KW-0378">Hydrolase</keyword>
<dbReference type="InterPro" id="IPR011146">
    <property type="entry name" value="HIT-like"/>
</dbReference>
<comment type="caution">
    <text evidence="4">The sequence shown here is derived from an EMBL/GenBank/DDBJ whole genome shotgun (WGS) entry which is preliminary data.</text>
</comment>
<feature type="region of interest" description="Disordered" evidence="2">
    <location>
        <begin position="238"/>
        <end position="293"/>
    </location>
</feature>
<gene>
    <name evidence="4" type="ORF">IW256_004350</name>
</gene>
<organism evidence="4 5">
    <name type="scientific">Actinomadura viridis</name>
    <dbReference type="NCBI Taxonomy" id="58110"/>
    <lineage>
        <taxon>Bacteria</taxon>
        <taxon>Bacillati</taxon>
        <taxon>Actinomycetota</taxon>
        <taxon>Actinomycetes</taxon>
        <taxon>Streptosporangiales</taxon>
        <taxon>Thermomonosporaceae</taxon>
        <taxon>Actinomadura</taxon>
    </lineage>
</organism>
<evidence type="ECO:0000256" key="1">
    <source>
        <dbReference type="PROSITE-ProRule" id="PRU00464"/>
    </source>
</evidence>